<dbReference type="Proteomes" id="UP001329313">
    <property type="component" value="Chromosome"/>
</dbReference>
<sequence length="562" mass="59248">MKIPPLLSRTMGAALATGASLALTAGVLTAPTASSALQPAAPAVASTASTLPDLGFSLNGKALSGPVSPAHYRTLSEMSPGTVWARVGFNGDGDWRKNVDEYLGPIRQAGMKVLLRASFRGAVYNKKVPLNAAEQARYGDFVRDLAHYVKTKHGLTPDDVVFEHPNESNGLVSGADYAAAAKNAYPKLKAVDPGFKIIGASENVYASNWKTWLQDVYKAGYAKASDGVSFHNYDPQGDRSKYDFLESLMKQHGHWPAMVWLTEFGTTTVPGAKGNGSAAAGRAAQSEAGQATRITSVLSFLRDEVPWITHAFVYADEDIPSRKSSDRFEAHFGIFANDSQGTITREKPAVQAIRNLYASTKPADARQVGPAPVVTPTPAPAPTPAPTAPMAPKPGATQTLASFSLTSAAPTTTGSGVTVSPVTGVGFRTAPTFADFSPAYGRKVLQTNPSTTSPRTDAAYVETVLTASTPSSTVRVESIQFKATRGGDAQPRGLVVVAVVDGVAKTVLTQSLPTQRPRLTPFSATGLGLEGKEVRIRVYPYSPVHTATVEMTDLAITGRVNG</sequence>
<dbReference type="GO" id="GO:0016787">
    <property type="term" value="F:hydrolase activity"/>
    <property type="evidence" value="ECO:0007669"/>
    <property type="project" value="UniProtKB-KW"/>
</dbReference>
<dbReference type="SUPFAM" id="SSF51445">
    <property type="entry name" value="(Trans)glycosidases"/>
    <property type="match status" value="1"/>
</dbReference>
<keyword evidence="2" id="KW-0732">Signal</keyword>
<evidence type="ECO:0000256" key="1">
    <source>
        <dbReference type="SAM" id="MobiDB-lite"/>
    </source>
</evidence>
<feature type="compositionally biased region" description="Pro residues" evidence="1">
    <location>
        <begin position="373"/>
        <end position="392"/>
    </location>
</feature>
<keyword evidence="4" id="KW-0378">Hydrolase</keyword>
<feature type="domain" description="Asl1-like glycosyl hydrolase catalytic" evidence="3">
    <location>
        <begin position="162"/>
        <end position="279"/>
    </location>
</feature>
<evidence type="ECO:0000313" key="4">
    <source>
        <dbReference type="EMBL" id="WOQ70162.1"/>
    </source>
</evidence>
<feature type="signal peptide" evidence="2">
    <location>
        <begin position="1"/>
        <end position="25"/>
    </location>
</feature>
<dbReference type="EMBL" id="CP137080">
    <property type="protein sequence ID" value="WOQ70162.1"/>
    <property type="molecule type" value="Genomic_DNA"/>
</dbReference>
<feature type="chain" id="PRO_5043591461" evidence="2">
    <location>
        <begin position="26"/>
        <end position="562"/>
    </location>
</feature>
<keyword evidence="5" id="KW-1185">Reference proteome</keyword>
<protein>
    <submittedName>
        <fullName evidence="4">Glycosyl hydrolase</fullName>
    </submittedName>
</protein>
<reference evidence="4 5" key="1">
    <citation type="submission" date="2023-10" db="EMBL/GenBank/DDBJ databases">
        <title>Y20.</title>
        <authorList>
            <person name="Zhang G."/>
            <person name="Ding Y."/>
        </authorList>
    </citation>
    <scope>NUCLEOTIDE SEQUENCE [LARGE SCALE GENOMIC DNA]</scope>
    <source>
        <strain evidence="4 5">Y20</strain>
    </source>
</reference>
<dbReference type="RefSeq" id="WP_330171243.1">
    <property type="nucleotide sequence ID" value="NZ_CP137080.1"/>
</dbReference>
<dbReference type="InterPro" id="IPR017853">
    <property type="entry name" value="GH"/>
</dbReference>
<dbReference type="InterPro" id="IPR024655">
    <property type="entry name" value="Asl1_glyco_hydro_catalytic"/>
</dbReference>
<evidence type="ECO:0000313" key="5">
    <source>
        <dbReference type="Proteomes" id="UP001329313"/>
    </source>
</evidence>
<evidence type="ECO:0000256" key="2">
    <source>
        <dbReference type="SAM" id="SignalP"/>
    </source>
</evidence>
<dbReference type="Pfam" id="PF11790">
    <property type="entry name" value="Glyco_hydro_cc"/>
    <property type="match status" value="1"/>
</dbReference>
<accession>A0AAU0MI77</accession>
<proteinExistence type="predicted"/>
<evidence type="ECO:0000259" key="3">
    <source>
        <dbReference type="Pfam" id="PF11790"/>
    </source>
</evidence>
<dbReference type="Gene3D" id="3.20.20.80">
    <property type="entry name" value="Glycosidases"/>
    <property type="match status" value="1"/>
</dbReference>
<organism evidence="4 5">
    <name type="scientific">Microbacterium limosum</name>
    <dbReference type="NCBI Taxonomy" id="3079935"/>
    <lineage>
        <taxon>Bacteria</taxon>
        <taxon>Bacillati</taxon>
        <taxon>Actinomycetota</taxon>
        <taxon>Actinomycetes</taxon>
        <taxon>Micrococcales</taxon>
        <taxon>Microbacteriaceae</taxon>
        <taxon>Microbacterium</taxon>
    </lineage>
</organism>
<gene>
    <name evidence="4" type="ORF">RYJ27_02780</name>
</gene>
<name>A0AAU0MI77_9MICO</name>
<dbReference type="KEGG" id="mliy:RYJ27_02780"/>
<feature type="region of interest" description="Disordered" evidence="1">
    <location>
        <begin position="361"/>
        <end position="397"/>
    </location>
</feature>
<dbReference type="AlphaFoldDB" id="A0AAU0MI77"/>